<evidence type="ECO:0000313" key="3">
    <source>
        <dbReference type="Proteomes" id="UP000765509"/>
    </source>
</evidence>
<protein>
    <submittedName>
        <fullName evidence="2">Uncharacterized protein</fullName>
    </submittedName>
</protein>
<feature type="compositionally biased region" description="Polar residues" evidence="1">
    <location>
        <begin position="1"/>
        <end position="16"/>
    </location>
</feature>
<dbReference type="AlphaFoldDB" id="A0A9Q3L015"/>
<dbReference type="Proteomes" id="UP000765509">
    <property type="component" value="Unassembled WGS sequence"/>
</dbReference>
<accession>A0A9Q3L015</accession>
<comment type="caution">
    <text evidence="2">The sequence shown here is derived from an EMBL/GenBank/DDBJ whole genome shotgun (WGS) entry which is preliminary data.</text>
</comment>
<evidence type="ECO:0000256" key="1">
    <source>
        <dbReference type="SAM" id="MobiDB-lite"/>
    </source>
</evidence>
<evidence type="ECO:0000313" key="2">
    <source>
        <dbReference type="EMBL" id="MBW0591255.1"/>
    </source>
</evidence>
<feature type="region of interest" description="Disordered" evidence="1">
    <location>
        <begin position="33"/>
        <end position="72"/>
    </location>
</feature>
<proteinExistence type="predicted"/>
<keyword evidence="3" id="KW-1185">Reference proteome</keyword>
<name>A0A9Q3L015_9BASI</name>
<feature type="region of interest" description="Disordered" evidence="1">
    <location>
        <begin position="1"/>
        <end position="20"/>
    </location>
</feature>
<gene>
    <name evidence="2" type="ORF">O181_130970</name>
</gene>
<reference evidence="2" key="1">
    <citation type="submission" date="2021-03" db="EMBL/GenBank/DDBJ databases">
        <title>Draft genome sequence of rust myrtle Austropuccinia psidii MF-1, a brazilian biotype.</title>
        <authorList>
            <person name="Quecine M.C."/>
            <person name="Pachon D.M.R."/>
            <person name="Bonatelli M.L."/>
            <person name="Correr F.H."/>
            <person name="Franceschini L.M."/>
            <person name="Leite T.F."/>
            <person name="Margarido G.R.A."/>
            <person name="Almeida C.A."/>
            <person name="Ferrarezi J.A."/>
            <person name="Labate C.A."/>
        </authorList>
    </citation>
    <scope>NUCLEOTIDE SEQUENCE</scope>
    <source>
        <strain evidence="2">MF-1</strain>
    </source>
</reference>
<sequence>MVWNTTTPFRNQQISGPESPFFTIPGSFQEKTRKQGQEQTLLQQEEERVRPYHPEAVGLGKRSTQEPEVAVNHSRVSIPNKRNITPTQIKHNVITPETNLNSHTLWLQMSQYAAQTQKQFSELEASHERMKELTASMDKIVRILQ</sequence>
<organism evidence="2 3">
    <name type="scientific">Austropuccinia psidii MF-1</name>
    <dbReference type="NCBI Taxonomy" id="1389203"/>
    <lineage>
        <taxon>Eukaryota</taxon>
        <taxon>Fungi</taxon>
        <taxon>Dikarya</taxon>
        <taxon>Basidiomycota</taxon>
        <taxon>Pucciniomycotina</taxon>
        <taxon>Pucciniomycetes</taxon>
        <taxon>Pucciniales</taxon>
        <taxon>Sphaerophragmiaceae</taxon>
        <taxon>Austropuccinia</taxon>
    </lineage>
</organism>
<dbReference type="EMBL" id="AVOT02142229">
    <property type="protein sequence ID" value="MBW0591255.1"/>
    <property type="molecule type" value="Genomic_DNA"/>
</dbReference>